<comment type="caution">
    <text evidence="1">The sequence shown here is derived from an EMBL/GenBank/DDBJ whole genome shotgun (WGS) entry which is preliminary data.</text>
</comment>
<accession>A0AAD5W2B6</accession>
<keyword evidence="2" id="KW-1185">Reference proteome</keyword>
<evidence type="ECO:0000313" key="2">
    <source>
        <dbReference type="Proteomes" id="UP001213000"/>
    </source>
</evidence>
<protein>
    <submittedName>
        <fullName evidence="1">Uncharacterized protein</fullName>
    </submittedName>
</protein>
<dbReference type="EMBL" id="JANIEX010000059">
    <property type="protein sequence ID" value="KAJ3574724.1"/>
    <property type="molecule type" value="Genomic_DNA"/>
</dbReference>
<sequence length="482" mass="55359">MANGPLSPLSSLRQSFTLRLSDNHVQATSAYQTSLWTAHTSTSAARDFGAVAAPLERTESFPTELSLREAIDFASQYDSLPRECYEEDPIPVASYQCFRLADSNDTYFYYDMWEDWEEKKLGRPERFPSKPQPQASESLPSEWNVWSEIDQRLLTKMLDVGIRASSPYEKDDVYSKKEYRAFWGKYTTWLCNSRRQSILLFVDCSLYQRVDRDAIRICTAANRLGARIQYPWFDSKRDQLRPQFITVYLALQLAARCPPYRELAAHVLADNHANIFTQDIEQQFSELIVRPWETLAISHPQYLRFPIVIVLNLMLQSSHTSRFLNILSRYAQKKQSGPLLFLVICSHNTLNSPLGLEFPVAWEATYLLSLKPIPLAEAGGGALEHTFQVIRVVNSEWFMEDEIWPSERDLSELGNILNVTYEGKGYLANAVLSFIMHHGQDSPQRRLRQILDWLGTPSASIPTDIRDPVDRLFFSVLAFNTA</sequence>
<dbReference type="AlphaFoldDB" id="A0AAD5W2B6"/>
<name>A0AAD5W2B6_9AGAR</name>
<dbReference type="Proteomes" id="UP001213000">
    <property type="component" value="Unassembled WGS sequence"/>
</dbReference>
<gene>
    <name evidence="1" type="ORF">NP233_g1585</name>
</gene>
<organism evidence="1 2">
    <name type="scientific">Leucocoprinus birnbaumii</name>
    <dbReference type="NCBI Taxonomy" id="56174"/>
    <lineage>
        <taxon>Eukaryota</taxon>
        <taxon>Fungi</taxon>
        <taxon>Dikarya</taxon>
        <taxon>Basidiomycota</taxon>
        <taxon>Agaricomycotina</taxon>
        <taxon>Agaricomycetes</taxon>
        <taxon>Agaricomycetidae</taxon>
        <taxon>Agaricales</taxon>
        <taxon>Agaricineae</taxon>
        <taxon>Agaricaceae</taxon>
        <taxon>Leucocoprinus</taxon>
    </lineage>
</organism>
<reference evidence="1" key="1">
    <citation type="submission" date="2022-07" db="EMBL/GenBank/DDBJ databases">
        <title>Genome Sequence of Leucocoprinus birnbaumii.</title>
        <authorList>
            <person name="Buettner E."/>
        </authorList>
    </citation>
    <scope>NUCLEOTIDE SEQUENCE</scope>
    <source>
        <strain evidence="1">VT141</strain>
    </source>
</reference>
<proteinExistence type="predicted"/>
<evidence type="ECO:0000313" key="1">
    <source>
        <dbReference type="EMBL" id="KAJ3574724.1"/>
    </source>
</evidence>